<dbReference type="Pfam" id="PF02140">
    <property type="entry name" value="SUEL_Lectin"/>
    <property type="match status" value="1"/>
</dbReference>
<feature type="domain" description="SUEL-type lectin" evidence="5">
    <location>
        <begin position="42"/>
        <end position="127"/>
    </location>
</feature>
<dbReference type="GO" id="GO:0030246">
    <property type="term" value="F:carbohydrate binding"/>
    <property type="evidence" value="ECO:0007669"/>
    <property type="project" value="InterPro"/>
</dbReference>
<dbReference type="RefSeq" id="XP_029301043.1">
    <property type="nucleotide sequence ID" value="XM_029445183.1"/>
</dbReference>
<dbReference type="Gene3D" id="3.10.100.10">
    <property type="entry name" value="Mannose-Binding Protein A, subunit A"/>
    <property type="match status" value="2"/>
</dbReference>
<dbReference type="InterPro" id="IPR008979">
    <property type="entry name" value="Galactose-bd-like_sf"/>
</dbReference>
<dbReference type="PROSITE" id="PS50022">
    <property type="entry name" value="FA58C_3"/>
    <property type="match status" value="1"/>
</dbReference>
<dbReference type="Pfam" id="PF00754">
    <property type="entry name" value="F5_F8_type_C"/>
    <property type="match status" value="1"/>
</dbReference>
<dbReference type="InterPro" id="IPR000922">
    <property type="entry name" value="Lectin_gal-bd_dom"/>
</dbReference>
<dbReference type="PROSITE" id="PS00615">
    <property type="entry name" value="C_TYPE_LECTIN_1"/>
    <property type="match status" value="1"/>
</dbReference>
<organism evidence="7 8">
    <name type="scientific">Cottoperca gobio</name>
    <name type="common">Frogmouth</name>
    <name type="synonym">Aphritis gobio</name>
    <dbReference type="NCBI Taxonomy" id="56716"/>
    <lineage>
        <taxon>Eukaryota</taxon>
        <taxon>Metazoa</taxon>
        <taxon>Chordata</taxon>
        <taxon>Craniata</taxon>
        <taxon>Vertebrata</taxon>
        <taxon>Euteleostomi</taxon>
        <taxon>Actinopterygii</taxon>
        <taxon>Neopterygii</taxon>
        <taxon>Teleostei</taxon>
        <taxon>Neoteleostei</taxon>
        <taxon>Acanthomorphata</taxon>
        <taxon>Eupercaria</taxon>
        <taxon>Perciformes</taxon>
        <taxon>Notothenioidei</taxon>
        <taxon>Bovichtidae</taxon>
        <taxon>Cottoperca</taxon>
    </lineage>
</organism>
<dbReference type="SMART" id="SM00231">
    <property type="entry name" value="FA58C"/>
    <property type="match status" value="1"/>
</dbReference>
<proteinExistence type="predicted"/>
<dbReference type="PANTHER" id="PTHR22803">
    <property type="entry name" value="MANNOSE, PHOSPHOLIPASE, LECTIN RECEPTOR RELATED"/>
    <property type="match status" value="1"/>
</dbReference>
<protein>
    <submittedName>
        <fullName evidence="8">Uncharacterized protein LOC115017019</fullName>
    </submittedName>
</protein>
<dbReference type="InterPro" id="IPR004043">
    <property type="entry name" value="LCCL"/>
</dbReference>
<feature type="domain" description="F5/8 type C" evidence="3">
    <location>
        <begin position="131"/>
        <end position="287"/>
    </location>
</feature>
<dbReference type="SUPFAM" id="SSF69848">
    <property type="entry name" value="LCCL domain"/>
    <property type="match status" value="1"/>
</dbReference>
<reference evidence="8" key="1">
    <citation type="submission" date="2025-08" db="UniProtKB">
        <authorList>
            <consortium name="RefSeq"/>
        </authorList>
    </citation>
    <scope>IDENTIFICATION</scope>
</reference>
<evidence type="ECO:0000256" key="1">
    <source>
        <dbReference type="ARBA" id="ARBA00022737"/>
    </source>
</evidence>
<evidence type="ECO:0000259" key="6">
    <source>
        <dbReference type="PROSITE" id="PS50820"/>
    </source>
</evidence>
<keyword evidence="7" id="KW-1185">Reference proteome</keyword>
<dbReference type="AlphaFoldDB" id="A0A6J2QRE6"/>
<dbReference type="CDD" id="cd00057">
    <property type="entry name" value="FA58C"/>
    <property type="match status" value="1"/>
</dbReference>
<name>A0A6J2QRE6_COTGO</name>
<dbReference type="PROSITE" id="PS50041">
    <property type="entry name" value="C_TYPE_LECTIN_2"/>
    <property type="match status" value="2"/>
</dbReference>
<dbReference type="OrthoDB" id="441660at2759"/>
<dbReference type="Gene3D" id="2.60.120.260">
    <property type="entry name" value="Galactose-binding domain-like"/>
    <property type="match status" value="1"/>
</dbReference>
<feature type="domain" description="LCCL" evidence="6">
    <location>
        <begin position="289"/>
        <end position="375"/>
    </location>
</feature>
<dbReference type="Gene3D" id="2.60.120.740">
    <property type="match status" value="1"/>
</dbReference>
<dbReference type="Proteomes" id="UP000504630">
    <property type="component" value="Chromosome 12"/>
</dbReference>
<evidence type="ECO:0000259" key="4">
    <source>
        <dbReference type="PROSITE" id="PS50041"/>
    </source>
</evidence>
<dbReference type="InterPro" id="IPR016186">
    <property type="entry name" value="C-type_lectin-like/link_sf"/>
</dbReference>
<gene>
    <name evidence="8" type="primary">LOC115017019</name>
</gene>
<dbReference type="PROSITE" id="PS50228">
    <property type="entry name" value="SUEL_LECTIN"/>
    <property type="match status" value="1"/>
</dbReference>
<dbReference type="SUPFAM" id="SSF56436">
    <property type="entry name" value="C-type lectin-like"/>
    <property type="match status" value="2"/>
</dbReference>
<dbReference type="InterPro" id="IPR043159">
    <property type="entry name" value="Lectin_gal-bd_sf"/>
</dbReference>
<feature type="domain" description="C-type lectin" evidence="4">
    <location>
        <begin position="543"/>
        <end position="640"/>
    </location>
</feature>
<dbReference type="InParanoid" id="A0A6J2QRE6"/>
<dbReference type="CDD" id="cd22823">
    <property type="entry name" value="Gal_Rha_Lectin"/>
    <property type="match status" value="1"/>
</dbReference>
<evidence type="ECO:0000256" key="2">
    <source>
        <dbReference type="ARBA" id="ARBA00023157"/>
    </source>
</evidence>
<dbReference type="InterPro" id="IPR001304">
    <property type="entry name" value="C-type_lectin-like"/>
</dbReference>
<dbReference type="Gene3D" id="2.170.130.20">
    <property type="entry name" value="LCCL-like domain"/>
    <property type="match status" value="1"/>
</dbReference>
<dbReference type="InterPro" id="IPR016187">
    <property type="entry name" value="CTDL_fold"/>
</dbReference>
<keyword evidence="1" id="KW-0677">Repeat</keyword>
<dbReference type="GeneID" id="115017019"/>
<dbReference type="InterPro" id="IPR036609">
    <property type="entry name" value="LCCL_sf"/>
</dbReference>
<dbReference type="PROSITE" id="PS50820">
    <property type="entry name" value="LCCL"/>
    <property type="match status" value="1"/>
</dbReference>
<dbReference type="KEGG" id="cgob:115017019"/>
<sequence length="640" mass="71235">MFPHSGYWNDDNCGSKRGYICKRKGITPEPPPPHDGFMTALLCQDSSAVLHCPPESVINIQSAFYGRKSDDICPHLEGEGGGCTVEGILPSYRKRCDNHPFCFVYAYTEVDPCPTVSKYLEIVYSCEQKVCLHGLGVEDGNITDSRLSASSSIGFFTPNEARLNGDSCWMPSGNPTSSWIQVNLGQTRKVTGIVIQGCPQNEHWLTKFKIQHSVDGATWTDYTADGQRPSRRTFILNVLDFQFFPGSTDRDSPVTQLLGTPVSAQYVRILPLEFNGQTGLRFDVLGCTPDYAITCANKPNFNFANDQMTVHCPSRCANSYHRVYGTSVYRGDSNICAAAIHAGVVLNENGGDCTLLKAAGQDFYSGSTRNGITSLQFDGNYAVSYTFADGELRCSGPDWYEFGEFCYKPFEDKKTWGDAQDTCRALGAELVSILSMKEQTWLESYLYKATSDVWTGLNDLVLSGLFTWSDDHMVTFTYWAPGEPNNHDGFTEDCVEMLYQTGRWNDVSCTELNTYICKMPKAHFPVPSVKPTVYGCPQGWDAYGYACYWMEETTRSWSDAKAFCEEQEGFLLHIGDIYEQSHFTVALSGKTGLWWLGLRARGGSSGGVDYIWDNGLPLTFTHWDRDQPGADTNPYLTCAG</sequence>
<dbReference type="CDD" id="cd00037">
    <property type="entry name" value="CLECT"/>
    <property type="match status" value="2"/>
</dbReference>
<dbReference type="SUPFAM" id="SSF49785">
    <property type="entry name" value="Galactose-binding domain-like"/>
    <property type="match status" value="1"/>
</dbReference>
<dbReference type="InterPro" id="IPR000421">
    <property type="entry name" value="FA58C"/>
</dbReference>
<evidence type="ECO:0000313" key="7">
    <source>
        <dbReference type="Proteomes" id="UP000504630"/>
    </source>
</evidence>
<dbReference type="SMART" id="SM00603">
    <property type="entry name" value="LCCL"/>
    <property type="match status" value="1"/>
</dbReference>
<accession>A0A6J2QRE6</accession>
<evidence type="ECO:0000259" key="3">
    <source>
        <dbReference type="PROSITE" id="PS50022"/>
    </source>
</evidence>
<dbReference type="InterPro" id="IPR050111">
    <property type="entry name" value="C-type_lectin/snaclec_domain"/>
</dbReference>
<evidence type="ECO:0000313" key="8">
    <source>
        <dbReference type="RefSeq" id="XP_029301043.1"/>
    </source>
</evidence>
<keyword evidence="2" id="KW-1015">Disulfide bond</keyword>
<evidence type="ECO:0000259" key="5">
    <source>
        <dbReference type="PROSITE" id="PS50228"/>
    </source>
</evidence>
<dbReference type="Pfam" id="PF03815">
    <property type="entry name" value="LCCL"/>
    <property type="match status" value="1"/>
</dbReference>
<dbReference type="InterPro" id="IPR018378">
    <property type="entry name" value="C-type_lectin_CS"/>
</dbReference>
<feature type="domain" description="C-type lectin" evidence="4">
    <location>
        <begin position="402"/>
        <end position="518"/>
    </location>
</feature>
<dbReference type="SMART" id="SM00034">
    <property type="entry name" value="CLECT"/>
    <property type="match status" value="2"/>
</dbReference>
<dbReference type="Pfam" id="PF00059">
    <property type="entry name" value="Lectin_C"/>
    <property type="match status" value="1"/>
</dbReference>